<feature type="compositionally biased region" description="Acidic residues" evidence="1">
    <location>
        <begin position="263"/>
        <end position="282"/>
    </location>
</feature>
<evidence type="ECO:0000256" key="1">
    <source>
        <dbReference type="SAM" id="MobiDB-lite"/>
    </source>
</evidence>
<feature type="region of interest" description="Disordered" evidence="1">
    <location>
        <begin position="185"/>
        <end position="362"/>
    </location>
</feature>
<feature type="compositionally biased region" description="Basic and acidic residues" evidence="1">
    <location>
        <begin position="245"/>
        <end position="257"/>
    </location>
</feature>
<feature type="compositionally biased region" description="Polar residues" evidence="1">
    <location>
        <begin position="323"/>
        <end position="333"/>
    </location>
</feature>
<evidence type="ECO:0000313" key="2">
    <source>
        <dbReference type="EMBL" id="KAK2165237.1"/>
    </source>
</evidence>
<feature type="compositionally biased region" description="Polar residues" evidence="1">
    <location>
        <begin position="77"/>
        <end position="89"/>
    </location>
</feature>
<protein>
    <submittedName>
        <fullName evidence="2">Uncharacterized protein</fullName>
    </submittedName>
</protein>
<proteinExistence type="predicted"/>
<comment type="caution">
    <text evidence="2">The sequence shown here is derived from an EMBL/GenBank/DDBJ whole genome shotgun (WGS) entry which is preliminary data.</text>
</comment>
<dbReference type="AlphaFoldDB" id="A0AAD9K5U9"/>
<feature type="compositionally biased region" description="Polar residues" evidence="1">
    <location>
        <begin position="286"/>
        <end position="298"/>
    </location>
</feature>
<name>A0AAD9K5U9_9ANNE</name>
<feature type="compositionally biased region" description="Basic and acidic residues" evidence="1">
    <location>
        <begin position="350"/>
        <end position="362"/>
    </location>
</feature>
<feature type="region of interest" description="Disordered" evidence="1">
    <location>
        <begin position="24"/>
        <end position="105"/>
    </location>
</feature>
<feature type="compositionally biased region" description="Polar residues" evidence="1">
    <location>
        <begin position="206"/>
        <end position="226"/>
    </location>
</feature>
<evidence type="ECO:0000313" key="3">
    <source>
        <dbReference type="Proteomes" id="UP001208570"/>
    </source>
</evidence>
<accession>A0AAD9K5U9</accession>
<gene>
    <name evidence="2" type="ORF">LSH36_53g07030</name>
</gene>
<organism evidence="2 3">
    <name type="scientific">Paralvinella palmiformis</name>
    <dbReference type="NCBI Taxonomy" id="53620"/>
    <lineage>
        <taxon>Eukaryota</taxon>
        <taxon>Metazoa</taxon>
        <taxon>Spiralia</taxon>
        <taxon>Lophotrochozoa</taxon>
        <taxon>Annelida</taxon>
        <taxon>Polychaeta</taxon>
        <taxon>Sedentaria</taxon>
        <taxon>Canalipalpata</taxon>
        <taxon>Terebellida</taxon>
        <taxon>Terebelliformia</taxon>
        <taxon>Alvinellidae</taxon>
        <taxon>Paralvinella</taxon>
    </lineage>
</organism>
<reference evidence="2" key="1">
    <citation type="journal article" date="2023" name="Mol. Biol. Evol.">
        <title>Third-Generation Sequencing Reveals the Adaptive Role of the Epigenome in Three Deep-Sea Polychaetes.</title>
        <authorList>
            <person name="Perez M."/>
            <person name="Aroh O."/>
            <person name="Sun Y."/>
            <person name="Lan Y."/>
            <person name="Juniper S.K."/>
            <person name="Young C.R."/>
            <person name="Angers B."/>
            <person name="Qian P.Y."/>
        </authorList>
    </citation>
    <scope>NUCLEOTIDE SEQUENCE</scope>
    <source>
        <strain evidence="2">P08H-3</strain>
    </source>
</reference>
<sequence>MVKMPELPVIPEVISESYDGYARHVTKRRHARRPSPNKARKMNMATSREPQPDYFGLDNSMKNLTLSKPRKWRTRESGNGQKATKQSTSNKEKRTNDDEDKSSVASCDKHLLRKGRSFLHTKFKYPEKYHHPSRTINVQLEENIPQCLRKSPRYSNLPIRQACCYKPVRSVTQLRVHSVLSNCLPHPAPEQTLTRKRRPLSAPPRSLTSSFNGSSAFGHQRSSFENPASGRRHSTNDKTAIQHVTFDKTGDDVERNASFEYRYDEEEEEETHVTLEVEESDEEKNGASQRKSSDSSQDAMEHGNSIDLQNVESDLDDNRGFSEMQSKEVQLSETLGRAPSRYYSDDYDSELAKSVDSELDRL</sequence>
<keyword evidence="3" id="KW-1185">Reference proteome</keyword>
<dbReference type="Proteomes" id="UP001208570">
    <property type="component" value="Unassembled WGS sequence"/>
</dbReference>
<dbReference type="EMBL" id="JAODUP010000053">
    <property type="protein sequence ID" value="KAK2165237.1"/>
    <property type="molecule type" value="Genomic_DNA"/>
</dbReference>
<feature type="compositionally biased region" description="Basic residues" evidence="1">
    <location>
        <begin position="24"/>
        <end position="41"/>
    </location>
</feature>